<feature type="domain" description="Peptidase S53" evidence="1">
    <location>
        <begin position="65"/>
        <end position="412"/>
    </location>
</feature>
<dbReference type="CDD" id="cd04056">
    <property type="entry name" value="Peptidases_S53"/>
    <property type="match status" value="1"/>
</dbReference>
<evidence type="ECO:0000313" key="2">
    <source>
        <dbReference type="EMBL" id="SHO45492.1"/>
    </source>
</evidence>
<dbReference type="Proteomes" id="UP000232412">
    <property type="component" value="Unassembled WGS sequence"/>
</dbReference>
<dbReference type="Gene3D" id="3.40.50.200">
    <property type="entry name" value="Peptidase S8/S53 domain"/>
    <property type="match status" value="1"/>
</dbReference>
<dbReference type="InterPro" id="IPR030400">
    <property type="entry name" value="Sedolisin_dom"/>
</dbReference>
<evidence type="ECO:0000313" key="3">
    <source>
        <dbReference type="Proteomes" id="UP000232412"/>
    </source>
</evidence>
<evidence type="ECO:0000259" key="1">
    <source>
        <dbReference type="PROSITE" id="PS51695"/>
    </source>
</evidence>
<name>A0A2H1EGK3_9ARCH</name>
<dbReference type="PANTHER" id="PTHR14218:SF15">
    <property type="entry name" value="TRIPEPTIDYL-PEPTIDASE 1"/>
    <property type="match status" value="1"/>
</dbReference>
<dbReference type="AlphaFoldDB" id="A0A2H1EGK3"/>
<gene>
    <name evidence="2" type="ORF">NSIN_20678</name>
</gene>
<dbReference type="EMBL" id="FRFC01000003">
    <property type="protein sequence ID" value="SHO45492.1"/>
    <property type="molecule type" value="Genomic_DNA"/>
</dbReference>
<proteinExistence type="predicted"/>
<accession>A0A2H1EGK3</accession>
<dbReference type="GO" id="GO:0004252">
    <property type="term" value="F:serine-type endopeptidase activity"/>
    <property type="evidence" value="ECO:0007669"/>
    <property type="project" value="InterPro"/>
</dbReference>
<dbReference type="PROSITE" id="PS51695">
    <property type="entry name" value="SEDOLISIN"/>
    <property type="match status" value="1"/>
</dbReference>
<protein>
    <submittedName>
        <fullName evidence="2">Physarolisin II, Serine peptidase, MEROPS family S53</fullName>
    </submittedName>
</protein>
<dbReference type="PANTHER" id="PTHR14218">
    <property type="entry name" value="PROTEASE S8 TRIPEPTIDYL PEPTIDASE I CLN2"/>
    <property type="match status" value="1"/>
</dbReference>
<sequence length="412" mass="43420">MHVYRDIAKTSLLSMMLFLSLISFSFSSSSDMAYAEKNTVKGPPDTWEGHPPIHVKREAAASPTGITPAQIRYAYGFEKLTCSYTGTFGSSNLCGYGQTIAIVDAYDDPNAQKDLTTFSTKFGLPACTNLNGCFTKVMSNGPTKSDHGWALEESLDVQWAHAIAPGAKIILVESKSANFPDLMNAVDYAVGKGANQVSMSWGGSEFSSELSYDSHFNKNNISFFASSGDSGNGTMYPAVSPYVIAVGGTTLNVDNLGNVSSETGWSGSGGGTSIYEAEQPYQINYGILSDNKRAIPDVSYDGDPSTGVPVYDSLGYQGTKGWFQVGGTSAGAPQWAALSAIVNSQRPSPMSSISYGTNTLVYGGATGINYPSDFRDIVSGSNGGFVAGTGYDLVTGVGSPLSNGLVSYMLTH</sequence>
<organism evidence="2 3">
    <name type="scientific">Nitrosotalea sinensis</name>
    <dbReference type="NCBI Taxonomy" id="1499975"/>
    <lineage>
        <taxon>Archaea</taxon>
        <taxon>Nitrososphaerota</taxon>
        <taxon>Nitrososphaeria</taxon>
        <taxon>Nitrosotaleales</taxon>
        <taxon>Nitrosotaleaceae</taxon>
        <taxon>Nitrosotalea</taxon>
    </lineage>
</organism>
<dbReference type="GO" id="GO:0006508">
    <property type="term" value="P:proteolysis"/>
    <property type="evidence" value="ECO:0007669"/>
    <property type="project" value="InterPro"/>
</dbReference>
<dbReference type="InterPro" id="IPR050819">
    <property type="entry name" value="Tripeptidyl-peptidase_I"/>
</dbReference>
<dbReference type="GO" id="GO:0008240">
    <property type="term" value="F:tripeptidyl-peptidase activity"/>
    <property type="evidence" value="ECO:0007669"/>
    <property type="project" value="TreeGrafter"/>
</dbReference>
<keyword evidence="3" id="KW-1185">Reference proteome</keyword>
<dbReference type="SUPFAM" id="SSF52743">
    <property type="entry name" value="Subtilisin-like"/>
    <property type="match status" value="1"/>
</dbReference>
<reference evidence="3" key="1">
    <citation type="submission" date="2016-12" db="EMBL/GenBank/DDBJ databases">
        <authorList>
            <person name="Herbold C."/>
        </authorList>
    </citation>
    <scope>NUCLEOTIDE SEQUENCE [LARGE SCALE GENOMIC DNA]</scope>
</reference>
<dbReference type="InterPro" id="IPR036852">
    <property type="entry name" value="Peptidase_S8/S53_dom_sf"/>
</dbReference>